<feature type="transmembrane region" description="Helical" evidence="1">
    <location>
        <begin position="21"/>
        <end position="40"/>
    </location>
</feature>
<comment type="caution">
    <text evidence="2">The sequence shown here is derived from an EMBL/GenBank/DDBJ whole genome shotgun (WGS) entry which is preliminary data.</text>
</comment>
<feature type="transmembrane region" description="Helical" evidence="1">
    <location>
        <begin position="46"/>
        <end position="64"/>
    </location>
</feature>
<reference evidence="2" key="1">
    <citation type="submission" date="2022-03" db="EMBL/GenBank/DDBJ databases">
        <title>First case of bacteraemia caused by Dielma fastidiosa in a patient hospitalised with diverticulitis.</title>
        <authorList>
            <person name="Forman-Ankjaer B."/>
            <person name="Hvid-Jensen F."/>
            <person name="Kobel C.M."/>
            <person name="Greve T."/>
        </authorList>
    </citation>
    <scope>NUCLEOTIDE SEQUENCE</scope>
    <source>
        <strain evidence="2">AUH_DF_2021</strain>
    </source>
</reference>
<keyword evidence="1" id="KW-0472">Membrane</keyword>
<evidence type="ECO:0000313" key="2">
    <source>
        <dbReference type="EMBL" id="MDY5169072.1"/>
    </source>
</evidence>
<dbReference type="AlphaFoldDB" id="A0AB35ULN8"/>
<organism evidence="2 3">
    <name type="scientific">Dielma fastidiosa</name>
    <dbReference type="NCBI Taxonomy" id="1034346"/>
    <lineage>
        <taxon>Bacteria</taxon>
        <taxon>Bacillati</taxon>
        <taxon>Bacillota</taxon>
        <taxon>Erysipelotrichia</taxon>
        <taxon>Erysipelotrichales</taxon>
        <taxon>Erysipelotrichaceae</taxon>
        <taxon>Dielma</taxon>
    </lineage>
</organism>
<dbReference type="EMBL" id="JALDAW010000022">
    <property type="protein sequence ID" value="MDY5169072.1"/>
    <property type="molecule type" value="Genomic_DNA"/>
</dbReference>
<dbReference type="Proteomes" id="UP001276902">
    <property type="component" value="Unassembled WGS sequence"/>
</dbReference>
<protein>
    <submittedName>
        <fullName evidence="2">Uncharacterized protein</fullName>
    </submittedName>
</protein>
<keyword evidence="1" id="KW-1133">Transmembrane helix</keyword>
<gene>
    <name evidence="2" type="ORF">MQE39_13210</name>
</gene>
<evidence type="ECO:0000256" key="1">
    <source>
        <dbReference type="SAM" id="Phobius"/>
    </source>
</evidence>
<keyword evidence="1" id="KW-0812">Transmembrane</keyword>
<sequence>MDYFFWHNVDKYLKEKFGEKVYNRMWAYVFIAIYVVYLAFLIKDISAFNLSSFISITMITIYYISRDIFELYYVVKFKKILYVIVISFLLVIPTCTYFWAGSDDYLRVAYAFTQCVVLKQEDIVFISPKLLEWKPTGHRAVYYDIYMLKKQPTVKKMMEVIGSALGEIESYTYVDYYKPLGKYADTYDIVINDQSTIIFVEKHVEYDILMVDIGEIKGD</sequence>
<name>A0AB35ULN8_9FIRM</name>
<feature type="transmembrane region" description="Helical" evidence="1">
    <location>
        <begin position="80"/>
        <end position="100"/>
    </location>
</feature>
<evidence type="ECO:0000313" key="3">
    <source>
        <dbReference type="Proteomes" id="UP001276902"/>
    </source>
</evidence>
<dbReference type="RefSeq" id="WP_320884065.1">
    <property type="nucleotide sequence ID" value="NZ_BAABZA010000002.1"/>
</dbReference>
<accession>A0AB35ULN8</accession>
<proteinExistence type="predicted"/>